<dbReference type="GO" id="GO:1990023">
    <property type="term" value="C:mitotic spindle midzone"/>
    <property type="evidence" value="ECO:0007669"/>
    <property type="project" value="TreeGrafter"/>
</dbReference>
<organism evidence="4 5">
    <name type="scientific">Megalops atlanticus</name>
    <name type="common">Tarpon</name>
    <name type="synonym">Clupea gigantea</name>
    <dbReference type="NCBI Taxonomy" id="7932"/>
    <lineage>
        <taxon>Eukaryota</taxon>
        <taxon>Metazoa</taxon>
        <taxon>Chordata</taxon>
        <taxon>Craniata</taxon>
        <taxon>Vertebrata</taxon>
        <taxon>Euteleostomi</taxon>
        <taxon>Actinopterygii</taxon>
        <taxon>Neopterygii</taxon>
        <taxon>Teleostei</taxon>
        <taxon>Elopiformes</taxon>
        <taxon>Megalopidae</taxon>
        <taxon>Megalops</taxon>
    </lineage>
</organism>
<feature type="chain" id="PRO_5038371458" description="Protein regulator of cytokinesis 1-like" evidence="3">
    <location>
        <begin position="23"/>
        <end position="574"/>
    </location>
</feature>
<sequence length="574" mass="65889">MPSRRSEALAVSLVTGINLAMARLVDIWDSIGIMEEQRVERMETVKKHIESLMNDMIAEEEALKHRIGSNIITFQKQLEGLYAEMSLEPYKLEEGLTVLQTEKNLRLRLEALLKEKNDRLKEMRSLQQQDEELCVELCATPYYIPTGSMPSRAQLQELRGHIKTLSEEKKSRLKVFAGLREDIARLMGEMGHEPETSLEKEAVSSDDDVFLLTHENIKALQLLLCQLQVKKQSLTSARDDLRNRAISLWDRLECTDQERGEFQDGLPGTLSDEIAQWQKEVDRLEMVQKAKLEEVINKIRQELVHFWDKCMFGPKQREPFNAHFCDSDFTEGLLLLHEDELLREKARYEKARPLLEIVEKWEKNWALFQEFERKASDPNRFSNRGGTLLKEAKERVRVQKMLPKLEEEVRSAAEDWEKQQGSPFLVQGQGVMEYIASQWEEHRLQRDKEKGERMTKKGETTPFKTPSKRPHGGTSVGVTPSKIRKTPNQSMLRTTCASSNGTPGTFISLAGKPPLSTHKAQRNRALDISQASPLQELNGEKKHLRIGSYSEFTSELSKKASYEAVLNSTAKDIL</sequence>
<feature type="compositionally biased region" description="Polar residues" evidence="2">
    <location>
        <begin position="486"/>
        <end position="499"/>
    </location>
</feature>
<dbReference type="GO" id="GO:0051256">
    <property type="term" value="P:mitotic spindle midzone assembly"/>
    <property type="evidence" value="ECO:0007669"/>
    <property type="project" value="TreeGrafter"/>
</dbReference>
<feature type="coiled-coil region" evidence="1">
    <location>
        <begin position="99"/>
        <end position="133"/>
    </location>
</feature>
<dbReference type="Pfam" id="PF03999">
    <property type="entry name" value="MAP65_ASE1"/>
    <property type="match status" value="1"/>
</dbReference>
<proteinExistence type="predicted"/>
<feature type="compositionally biased region" description="Basic and acidic residues" evidence="2">
    <location>
        <begin position="445"/>
        <end position="459"/>
    </location>
</feature>
<dbReference type="InterPro" id="IPR007145">
    <property type="entry name" value="MAP65_Ase1_PRC1"/>
</dbReference>
<dbReference type="PANTHER" id="PTHR19321">
    <property type="entry name" value="PROTEIN REGULATOR OF CYTOKINESIS 1 PRC1-RELATED"/>
    <property type="match status" value="1"/>
</dbReference>
<name>A0A9D3Q608_MEGAT</name>
<evidence type="ECO:0000256" key="2">
    <source>
        <dbReference type="SAM" id="MobiDB-lite"/>
    </source>
</evidence>
<dbReference type="EMBL" id="JAFDVH010000006">
    <property type="protein sequence ID" value="KAG7476666.1"/>
    <property type="molecule type" value="Genomic_DNA"/>
</dbReference>
<evidence type="ECO:0008006" key="6">
    <source>
        <dbReference type="Google" id="ProtNLM"/>
    </source>
</evidence>
<keyword evidence="3" id="KW-0732">Signal</keyword>
<gene>
    <name evidence="4" type="ORF">MATL_G00085370</name>
</gene>
<dbReference type="AlphaFoldDB" id="A0A9D3Q608"/>
<dbReference type="OrthoDB" id="642895at2759"/>
<dbReference type="GO" id="GO:0005737">
    <property type="term" value="C:cytoplasm"/>
    <property type="evidence" value="ECO:0007669"/>
    <property type="project" value="TreeGrafter"/>
</dbReference>
<evidence type="ECO:0000256" key="3">
    <source>
        <dbReference type="SAM" id="SignalP"/>
    </source>
</evidence>
<reference evidence="4" key="1">
    <citation type="submission" date="2021-01" db="EMBL/GenBank/DDBJ databases">
        <authorList>
            <person name="Zahm M."/>
            <person name="Roques C."/>
            <person name="Cabau C."/>
            <person name="Klopp C."/>
            <person name="Donnadieu C."/>
            <person name="Jouanno E."/>
            <person name="Lampietro C."/>
            <person name="Louis A."/>
            <person name="Herpin A."/>
            <person name="Echchiki A."/>
            <person name="Berthelot C."/>
            <person name="Parey E."/>
            <person name="Roest-Crollius H."/>
            <person name="Braasch I."/>
            <person name="Postlethwait J."/>
            <person name="Bobe J."/>
            <person name="Montfort J."/>
            <person name="Bouchez O."/>
            <person name="Begum T."/>
            <person name="Mejri S."/>
            <person name="Adams A."/>
            <person name="Chen W.-J."/>
            <person name="Guiguen Y."/>
        </authorList>
    </citation>
    <scope>NUCLEOTIDE SEQUENCE</scope>
    <source>
        <strain evidence="4">YG-15Mar2019-1</strain>
        <tissue evidence="4">Brain</tissue>
    </source>
</reference>
<dbReference type="GO" id="GO:0008017">
    <property type="term" value="F:microtubule binding"/>
    <property type="evidence" value="ECO:0007669"/>
    <property type="project" value="InterPro"/>
</dbReference>
<protein>
    <recommendedName>
        <fullName evidence="6">Protein regulator of cytokinesis 1-like</fullName>
    </recommendedName>
</protein>
<evidence type="ECO:0000313" key="5">
    <source>
        <dbReference type="Proteomes" id="UP001046870"/>
    </source>
</evidence>
<feature type="signal peptide" evidence="3">
    <location>
        <begin position="1"/>
        <end position="22"/>
    </location>
</feature>
<evidence type="ECO:0000256" key="1">
    <source>
        <dbReference type="SAM" id="Coils"/>
    </source>
</evidence>
<keyword evidence="1" id="KW-0175">Coiled coil</keyword>
<comment type="caution">
    <text evidence="4">The sequence shown here is derived from an EMBL/GenBank/DDBJ whole genome shotgun (WGS) entry which is preliminary data.</text>
</comment>
<evidence type="ECO:0000313" key="4">
    <source>
        <dbReference type="EMBL" id="KAG7476666.1"/>
    </source>
</evidence>
<keyword evidence="5" id="KW-1185">Reference proteome</keyword>
<dbReference type="Proteomes" id="UP001046870">
    <property type="component" value="Chromosome 6"/>
</dbReference>
<dbReference type="Gene3D" id="1.20.58.1520">
    <property type="match status" value="1"/>
</dbReference>
<accession>A0A9D3Q608</accession>
<dbReference type="PANTHER" id="PTHR19321:SF6">
    <property type="entry name" value="PROTEIN REGULATOR OF CYTOKINESIS 1"/>
    <property type="match status" value="1"/>
</dbReference>
<feature type="region of interest" description="Disordered" evidence="2">
    <location>
        <begin position="445"/>
        <end position="499"/>
    </location>
</feature>